<dbReference type="AlphaFoldDB" id="A0A0F9TK99"/>
<feature type="coiled-coil region" evidence="1">
    <location>
        <begin position="200"/>
        <end position="227"/>
    </location>
</feature>
<organism evidence="2">
    <name type="scientific">marine sediment metagenome</name>
    <dbReference type="NCBI Taxonomy" id="412755"/>
    <lineage>
        <taxon>unclassified sequences</taxon>
        <taxon>metagenomes</taxon>
        <taxon>ecological metagenomes</taxon>
    </lineage>
</organism>
<protein>
    <submittedName>
        <fullName evidence="2">Uncharacterized protein</fullName>
    </submittedName>
</protein>
<evidence type="ECO:0000313" key="2">
    <source>
        <dbReference type="EMBL" id="KKN79709.1"/>
    </source>
</evidence>
<keyword evidence="1" id="KW-0175">Coiled coil</keyword>
<gene>
    <name evidence="2" type="ORF">LCGC14_0337310</name>
</gene>
<name>A0A0F9TK99_9ZZZZ</name>
<evidence type="ECO:0000256" key="1">
    <source>
        <dbReference type="SAM" id="Coils"/>
    </source>
</evidence>
<comment type="caution">
    <text evidence="2">The sequence shown here is derived from an EMBL/GenBank/DDBJ whole genome shotgun (WGS) entry which is preliminary data.</text>
</comment>
<dbReference type="EMBL" id="LAZR01000243">
    <property type="protein sequence ID" value="KKN79709.1"/>
    <property type="molecule type" value="Genomic_DNA"/>
</dbReference>
<sequence length="243" mass="27749">MHTDSGYCKLDEVVRKAIADLQLTTLHKYVFFLHYAIDGLRKLNYNIYPSFKSVVKDMPANKMIPYPGDMVGWIRLGWQLGDRIVAIVHDTTIVRSATNPEDDLPYIPKEYRNTALEPEIEKRDYSTLVHGHNDSGYFNANESKKRFEFSIDTQATEIIIEYVGSCVTPNTETEVPSAAVDFLVSFIHYRETRFKRGASHAETEATRREVQREAAELKAQLSDLSYEGILQAIQANVTMSTKF</sequence>
<reference evidence="2" key="1">
    <citation type="journal article" date="2015" name="Nature">
        <title>Complex archaea that bridge the gap between prokaryotes and eukaryotes.</title>
        <authorList>
            <person name="Spang A."/>
            <person name="Saw J.H."/>
            <person name="Jorgensen S.L."/>
            <person name="Zaremba-Niedzwiedzka K."/>
            <person name="Martijn J."/>
            <person name="Lind A.E."/>
            <person name="van Eijk R."/>
            <person name="Schleper C."/>
            <person name="Guy L."/>
            <person name="Ettema T.J."/>
        </authorList>
    </citation>
    <scope>NUCLEOTIDE SEQUENCE</scope>
</reference>
<proteinExistence type="predicted"/>
<accession>A0A0F9TK99</accession>